<name>A0AAV4FFM0_9GAST</name>
<sequence>MAGFALQGSLSIELVVVVSDLWLVTVVTALQLGLGRGQDKRKNKACLIGWMMMVVLALGSLESDISDAEVSCTEHSSLGRTFKTTTTLLQY</sequence>
<evidence type="ECO:0000313" key="2">
    <source>
        <dbReference type="EMBL" id="GFR71478.1"/>
    </source>
</evidence>
<dbReference type="AlphaFoldDB" id="A0AAV4FFM0"/>
<evidence type="ECO:0008006" key="4">
    <source>
        <dbReference type="Google" id="ProtNLM"/>
    </source>
</evidence>
<comment type="caution">
    <text evidence="2">The sequence shown here is derived from an EMBL/GenBank/DDBJ whole genome shotgun (WGS) entry which is preliminary data.</text>
</comment>
<proteinExistence type="predicted"/>
<dbReference type="Proteomes" id="UP000762676">
    <property type="component" value="Unassembled WGS sequence"/>
</dbReference>
<keyword evidence="1" id="KW-0812">Transmembrane</keyword>
<accession>A0AAV4FFM0</accession>
<gene>
    <name evidence="2" type="ORF">ElyMa_003814800</name>
</gene>
<keyword evidence="1" id="KW-0472">Membrane</keyword>
<organism evidence="2 3">
    <name type="scientific">Elysia marginata</name>
    <dbReference type="NCBI Taxonomy" id="1093978"/>
    <lineage>
        <taxon>Eukaryota</taxon>
        <taxon>Metazoa</taxon>
        <taxon>Spiralia</taxon>
        <taxon>Lophotrochozoa</taxon>
        <taxon>Mollusca</taxon>
        <taxon>Gastropoda</taxon>
        <taxon>Heterobranchia</taxon>
        <taxon>Euthyneura</taxon>
        <taxon>Panpulmonata</taxon>
        <taxon>Sacoglossa</taxon>
        <taxon>Placobranchoidea</taxon>
        <taxon>Plakobranchidae</taxon>
        <taxon>Elysia</taxon>
    </lineage>
</organism>
<keyword evidence="1" id="KW-1133">Transmembrane helix</keyword>
<reference evidence="2 3" key="1">
    <citation type="journal article" date="2021" name="Elife">
        <title>Chloroplast acquisition without the gene transfer in kleptoplastic sea slugs, Plakobranchus ocellatus.</title>
        <authorList>
            <person name="Maeda T."/>
            <person name="Takahashi S."/>
            <person name="Yoshida T."/>
            <person name="Shimamura S."/>
            <person name="Takaki Y."/>
            <person name="Nagai Y."/>
            <person name="Toyoda A."/>
            <person name="Suzuki Y."/>
            <person name="Arimoto A."/>
            <person name="Ishii H."/>
            <person name="Satoh N."/>
            <person name="Nishiyama T."/>
            <person name="Hasebe M."/>
            <person name="Maruyama T."/>
            <person name="Minagawa J."/>
            <person name="Obokata J."/>
            <person name="Shigenobu S."/>
        </authorList>
    </citation>
    <scope>NUCLEOTIDE SEQUENCE [LARGE SCALE GENOMIC DNA]</scope>
</reference>
<evidence type="ECO:0000256" key="1">
    <source>
        <dbReference type="SAM" id="Phobius"/>
    </source>
</evidence>
<keyword evidence="3" id="KW-1185">Reference proteome</keyword>
<feature type="transmembrane region" description="Helical" evidence="1">
    <location>
        <begin position="12"/>
        <end position="33"/>
    </location>
</feature>
<evidence type="ECO:0000313" key="3">
    <source>
        <dbReference type="Proteomes" id="UP000762676"/>
    </source>
</evidence>
<dbReference type="EMBL" id="BMAT01007789">
    <property type="protein sequence ID" value="GFR71478.1"/>
    <property type="molecule type" value="Genomic_DNA"/>
</dbReference>
<protein>
    <recommendedName>
        <fullName evidence="4">G-protein coupled receptors family 3 profile domain-containing protein</fullName>
    </recommendedName>
</protein>